<sequence length="154" mass="17436">MYEEQMSDELKELSKLKVLDIDVVQANGGFLYQGQPAMVMERLEGSNRDLAMEDPDNAGYLSNPKNDKLIKIIKDNKERSLESLENIRSSLIINKKEVSDIQFLITSDGRFVVNDPLKVRDERFGSNMIKAVDGNTVNHTVAEIGELMNYIRGL</sequence>
<gene>
    <name evidence="2" type="ORF">MNBD_GAMMA10-1633</name>
</gene>
<dbReference type="AlphaFoldDB" id="A0A3B0XT15"/>
<accession>A0A3B0XT15</accession>
<dbReference type="InterPro" id="IPR054555">
    <property type="entry name" value="T3SS_HopBF1-like"/>
</dbReference>
<dbReference type="EMBL" id="UOFJ01000599">
    <property type="protein sequence ID" value="VAW71418.1"/>
    <property type="molecule type" value="Genomic_DNA"/>
</dbReference>
<feature type="domain" description="Type III secretion system effector HopBF1-like" evidence="1">
    <location>
        <begin position="4"/>
        <end position="132"/>
    </location>
</feature>
<dbReference type="CDD" id="cd20900">
    <property type="entry name" value="HopBF1"/>
    <property type="match status" value="1"/>
</dbReference>
<protein>
    <recommendedName>
        <fullName evidence="1">Type III secretion system effector HopBF1-like domain-containing protein</fullName>
    </recommendedName>
</protein>
<evidence type="ECO:0000313" key="2">
    <source>
        <dbReference type="EMBL" id="VAW71418.1"/>
    </source>
</evidence>
<dbReference type="Pfam" id="PF26324">
    <property type="entry name" value="HopBF1_kinase"/>
    <property type="match status" value="1"/>
</dbReference>
<name>A0A3B0XT15_9ZZZZ</name>
<reference evidence="2" key="1">
    <citation type="submission" date="2018-06" db="EMBL/GenBank/DDBJ databases">
        <authorList>
            <person name="Zhirakovskaya E."/>
        </authorList>
    </citation>
    <scope>NUCLEOTIDE SEQUENCE</scope>
</reference>
<organism evidence="2">
    <name type="scientific">hydrothermal vent metagenome</name>
    <dbReference type="NCBI Taxonomy" id="652676"/>
    <lineage>
        <taxon>unclassified sequences</taxon>
        <taxon>metagenomes</taxon>
        <taxon>ecological metagenomes</taxon>
    </lineage>
</organism>
<evidence type="ECO:0000259" key="1">
    <source>
        <dbReference type="Pfam" id="PF26324"/>
    </source>
</evidence>
<proteinExistence type="predicted"/>